<name>A0ACA9MAA5_9GLOM</name>
<organism evidence="1 2">
    <name type="scientific">Cetraspora pellucida</name>
    <dbReference type="NCBI Taxonomy" id="1433469"/>
    <lineage>
        <taxon>Eukaryota</taxon>
        <taxon>Fungi</taxon>
        <taxon>Fungi incertae sedis</taxon>
        <taxon>Mucoromycota</taxon>
        <taxon>Glomeromycotina</taxon>
        <taxon>Glomeromycetes</taxon>
        <taxon>Diversisporales</taxon>
        <taxon>Gigasporaceae</taxon>
        <taxon>Cetraspora</taxon>
    </lineage>
</organism>
<keyword evidence="2" id="KW-1185">Reference proteome</keyword>
<sequence length="112" mass="12856">MKFLATVFVLLATVAILAQASPFEEQPKVIRRKYLDFYFIKYVIALTETAVKKLNDTIKASKKRYLSQVIRIYESSIKDIYRAAYNVQKVAEEFVATSNRVVPLECLRACPS</sequence>
<evidence type="ECO:0000313" key="2">
    <source>
        <dbReference type="Proteomes" id="UP000789366"/>
    </source>
</evidence>
<gene>
    <name evidence="1" type="ORF">SPELUC_LOCUS6326</name>
</gene>
<evidence type="ECO:0000313" key="1">
    <source>
        <dbReference type="EMBL" id="CAG8580030.1"/>
    </source>
</evidence>
<protein>
    <submittedName>
        <fullName evidence="1">13817_t:CDS:1</fullName>
    </submittedName>
</protein>
<reference evidence="1" key="1">
    <citation type="submission" date="2021-06" db="EMBL/GenBank/DDBJ databases">
        <authorList>
            <person name="Kallberg Y."/>
            <person name="Tangrot J."/>
            <person name="Rosling A."/>
        </authorList>
    </citation>
    <scope>NUCLEOTIDE SEQUENCE</scope>
    <source>
        <strain evidence="1">28 12/20/2015</strain>
    </source>
</reference>
<dbReference type="EMBL" id="CAJVPW010007351">
    <property type="protein sequence ID" value="CAG8580030.1"/>
    <property type="molecule type" value="Genomic_DNA"/>
</dbReference>
<dbReference type="Proteomes" id="UP000789366">
    <property type="component" value="Unassembled WGS sequence"/>
</dbReference>
<proteinExistence type="predicted"/>
<comment type="caution">
    <text evidence="1">The sequence shown here is derived from an EMBL/GenBank/DDBJ whole genome shotgun (WGS) entry which is preliminary data.</text>
</comment>
<accession>A0ACA9MAA5</accession>